<dbReference type="GO" id="GO:0009507">
    <property type="term" value="C:chloroplast"/>
    <property type="evidence" value="ECO:0007669"/>
    <property type="project" value="UniProtKB-SubCell"/>
</dbReference>
<dbReference type="InParanoid" id="A0A3N7G9D8"/>
<evidence type="ECO:0000256" key="1">
    <source>
        <dbReference type="ARBA" id="ARBA00004229"/>
    </source>
</evidence>
<dbReference type="NCBIfam" id="TIGR00002">
    <property type="entry name" value="S16"/>
    <property type="match status" value="1"/>
</dbReference>
<dbReference type="Proteomes" id="UP000006729">
    <property type="component" value="Chromosome 19"/>
</dbReference>
<evidence type="ECO:0008006" key="7">
    <source>
        <dbReference type="Google" id="ProtNLM"/>
    </source>
</evidence>
<evidence type="ECO:0000313" key="5">
    <source>
        <dbReference type="EMBL" id="RQP03768.1"/>
    </source>
</evidence>
<dbReference type="InterPro" id="IPR023803">
    <property type="entry name" value="Ribosomal_bS16_dom_sf"/>
</dbReference>
<dbReference type="SUPFAM" id="SSF54565">
    <property type="entry name" value="Ribosomal protein S16"/>
    <property type="match status" value="1"/>
</dbReference>
<gene>
    <name evidence="5" type="ORF">POPTR_019G114201</name>
</gene>
<keyword evidence="6" id="KW-1185">Reference proteome</keyword>
<reference evidence="5 6" key="1">
    <citation type="journal article" date="2006" name="Science">
        <title>The genome of black cottonwood, Populus trichocarpa (Torr. &amp; Gray).</title>
        <authorList>
            <person name="Tuskan G.A."/>
            <person name="Difazio S."/>
            <person name="Jansson S."/>
            <person name="Bohlmann J."/>
            <person name="Grigoriev I."/>
            <person name="Hellsten U."/>
            <person name="Putnam N."/>
            <person name="Ralph S."/>
            <person name="Rombauts S."/>
            <person name="Salamov A."/>
            <person name="Schein J."/>
            <person name="Sterck L."/>
            <person name="Aerts A."/>
            <person name="Bhalerao R.R."/>
            <person name="Bhalerao R.P."/>
            <person name="Blaudez D."/>
            <person name="Boerjan W."/>
            <person name="Brun A."/>
            <person name="Brunner A."/>
            <person name="Busov V."/>
            <person name="Campbell M."/>
            <person name="Carlson J."/>
            <person name="Chalot M."/>
            <person name="Chapman J."/>
            <person name="Chen G.L."/>
            <person name="Cooper D."/>
            <person name="Coutinho P.M."/>
            <person name="Couturier J."/>
            <person name="Covert S."/>
            <person name="Cronk Q."/>
            <person name="Cunningham R."/>
            <person name="Davis J."/>
            <person name="Degroeve S."/>
            <person name="Dejardin A."/>
            <person name="Depamphilis C."/>
            <person name="Detter J."/>
            <person name="Dirks B."/>
            <person name="Dubchak I."/>
            <person name="Duplessis S."/>
            <person name="Ehlting J."/>
            <person name="Ellis B."/>
            <person name="Gendler K."/>
            <person name="Goodstein D."/>
            <person name="Gribskov M."/>
            <person name="Grimwood J."/>
            <person name="Groover A."/>
            <person name="Gunter L."/>
            <person name="Hamberger B."/>
            <person name="Heinze B."/>
            <person name="Helariutta Y."/>
            <person name="Henrissat B."/>
            <person name="Holligan D."/>
            <person name="Holt R."/>
            <person name="Huang W."/>
            <person name="Islam-Faridi N."/>
            <person name="Jones S."/>
            <person name="Jones-Rhoades M."/>
            <person name="Jorgensen R."/>
            <person name="Joshi C."/>
            <person name="Kangasjarvi J."/>
            <person name="Karlsson J."/>
            <person name="Kelleher C."/>
            <person name="Kirkpatrick R."/>
            <person name="Kirst M."/>
            <person name="Kohler A."/>
            <person name="Kalluri U."/>
            <person name="Larimer F."/>
            <person name="Leebens-Mack J."/>
            <person name="Leple J.C."/>
            <person name="Locascio P."/>
            <person name="Lou Y."/>
            <person name="Lucas S."/>
            <person name="Martin F."/>
            <person name="Montanini B."/>
            <person name="Napoli C."/>
            <person name="Nelson D.R."/>
            <person name="Nelson C."/>
            <person name="Nieminen K."/>
            <person name="Nilsson O."/>
            <person name="Pereda V."/>
            <person name="Peter G."/>
            <person name="Philippe R."/>
            <person name="Pilate G."/>
            <person name="Poliakov A."/>
            <person name="Razumovskaya J."/>
            <person name="Richardson P."/>
            <person name="Rinaldi C."/>
            <person name="Ritland K."/>
            <person name="Rouze P."/>
            <person name="Ryaboy D."/>
            <person name="Schmutz J."/>
            <person name="Schrader J."/>
            <person name="Segerman B."/>
            <person name="Shin H."/>
            <person name="Siddiqui A."/>
            <person name="Sterky F."/>
            <person name="Terry A."/>
            <person name="Tsai C.J."/>
            <person name="Uberbacher E."/>
            <person name="Unneberg P."/>
            <person name="Vahala J."/>
            <person name="Wall K."/>
            <person name="Wessler S."/>
            <person name="Yang G."/>
            <person name="Yin T."/>
            <person name="Douglas C."/>
            <person name="Marra M."/>
            <person name="Sandberg G."/>
            <person name="Van de Peer Y."/>
            <person name="Rokhsar D."/>
        </authorList>
    </citation>
    <scope>NUCLEOTIDE SEQUENCE [LARGE SCALE GENOMIC DNA]</scope>
    <source>
        <strain evidence="6">cv. Nisqually</strain>
    </source>
</reference>
<dbReference type="Pfam" id="PF00886">
    <property type="entry name" value="Ribosomal_S16"/>
    <property type="match status" value="1"/>
</dbReference>
<dbReference type="PANTHER" id="PTHR12919:SF34">
    <property type="entry name" value="SMALL RIBOSOMAL SUBUNIT PROTEIN BS16CY"/>
    <property type="match status" value="1"/>
</dbReference>
<evidence type="ECO:0000256" key="3">
    <source>
        <dbReference type="ARBA" id="ARBA00022980"/>
    </source>
</evidence>
<dbReference type="GO" id="GO:0003735">
    <property type="term" value="F:structural constituent of ribosome"/>
    <property type="evidence" value="ECO:0000318"/>
    <property type="project" value="GO_Central"/>
</dbReference>
<dbReference type="PANTHER" id="PTHR12919">
    <property type="entry name" value="30S RIBOSOMAL PROTEIN S16"/>
    <property type="match status" value="1"/>
</dbReference>
<keyword evidence="4" id="KW-0687">Ribonucleoprotein</keyword>
<protein>
    <recommendedName>
        <fullName evidence="7">Ribosomal protein S16</fullName>
    </recommendedName>
</protein>
<dbReference type="EMBL" id="CM009308">
    <property type="protein sequence ID" value="RQP03768.1"/>
    <property type="molecule type" value="Genomic_DNA"/>
</dbReference>
<dbReference type="Gene3D" id="3.30.1320.10">
    <property type="match status" value="1"/>
</dbReference>
<evidence type="ECO:0000313" key="6">
    <source>
        <dbReference type="Proteomes" id="UP000006729"/>
    </source>
</evidence>
<comment type="subcellular location">
    <subcellularLocation>
        <location evidence="1">Plastid</location>
        <location evidence="1">Chloroplast</location>
    </subcellularLocation>
</comment>
<sequence>MAVKIRLARLGCKNRAFYRIVAADRHTPRDGKHLQVVGFYDPLVLTSSMHGMCR</sequence>
<keyword evidence="3" id="KW-0689">Ribosomal protein</keyword>
<dbReference type="AlphaFoldDB" id="A0A3N7G9D8"/>
<dbReference type="GO" id="GO:0006412">
    <property type="term" value="P:translation"/>
    <property type="evidence" value="ECO:0007669"/>
    <property type="project" value="InterPro"/>
</dbReference>
<name>A0A3N7G9D8_POPTR</name>
<dbReference type="STRING" id="3694.A0A3N7G9D8"/>
<organism evidence="5 6">
    <name type="scientific">Populus trichocarpa</name>
    <name type="common">Western balsam poplar</name>
    <name type="synonym">Populus balsamifera subsp. trichocarpa</name>
    <dbReference type="NCBI Taxonomy" id="3694"/>
    <lineage>
        <taxon>Eukaryota</taxon>
        <taxon>Viridiplantae</taxon>
        <taxon>Streptophyta</taxon>
        <taxon>Embryophyta</taxon>
        <taxon>Tracheophyta</taxon>
        <taxon>Spermatophyta</taxon>
        <taxon>Magnoliopsida</taxon>
        <taxon>eudicotyledons</taxon>
        <taxon>Gunneridae</taxon>
        <taxon>Pentapetalae</taxon>
        <taxon>rosids</taxon>
        <taxon>fabids</taxon>
        <taxon>Malpighiales</taxon>
        <taxon>Salicaceae</taxon>
        <taxon>Saliceae</taxon>
        <taxon>Populus</taxon>
    </lineage>
</organism>
<dbReference type="InterPro" id="IPR000307">
    <property type="entry name" value="Ribosomal_bS16"/>
</dbReference>
<comment type="similarity">
    <text evidence="2">Belongs to the bacterial ribosomal protein bS16 family.</text>
</comment>
<evidence type="ECO:0000256" key="4">
    <source>
        <dbReference type="ARBA" id="ARBA00023274"/>
    </source>
</evidence>
<dbReference type="GO" id="GO:0015935">
    <property type="term" value="C:small ribosomal subunit"/>
    <property type="evidence" value="ECO:0000318"/>
    <property type="project" value="GO_Central"/>
</dbReference>
<proteinExistence type="inferred from homology"/>
<evidence type="ECO:0000256" key="2">
    <source>
        <dbReference type="ARBA" id="ARBA00006668"/>
    </source>
</evidence>
<accession>A0A3N7G9D8</accession>